<evidence type="ECO:0000259" key="2">
    <source>
        <dbReference type="Pfam" id="PF14517"/>
    </source>
</evidence>
<dbReference type="EMBL" id="NFDQ01000057">
    <property type="protein sequence ID" value="OTY75224.1"/>
    <property type="molecule type" value="Genomic_DNA"/>
</dbReference>
<feature type="coiled-coil region" evidence="1">
    <location>
        <begin position="70"/>
        <end position="104"/>
    </location>
</feature>
<dbReference type="InterPro" id="IPR023294">
    <property type="entry name" value="Tachylectin2"/>
</dbReference>
<dbReference type="Pfam" id="PF14517">
    <property type="entry name" value="Tachylectin"/>
    <property type="match status" value="2"/>
</dbReference>
<feature type="domain" description="Tachylectin 2" evidence="2">
    <location>
        <begin position="355"/>
        <end position="493"/>
    </location>
</feature>
<name>A0A243CVV7_BACTU</name>
<reference evidence="3 4" key="1">
    <citation type="submission" date="2016-10" db="EMBL/GenBank/DDBJ databases">
        <title>Comparative genomics of Bacillus thuringiensis reveals a path to pathogens against multiple invertebrate hosts.</title>
        <authorList>
            <person name="Zheng J."/>
            <person name="Gao Q."/>
            <person name="Liu H."/>
            <person name="Peng D."/>
            <person name="Ruan L."/>
            <person name="Sun M."/>
        </authorList>
    </citation>
    <scope>NUCLEOTIDE SEQUENCE [LARGE SCALE GENOMIC DNA]</scope>
    <source>
        <strain evidence="3">BGSC 4CE1</strain>
    </source>
</reference>
<dbReference type="InterPro" id="IPR036813">
    <property type="entry name" value="Tachylectin2_sf"/>
</dbReference>
<dbReference type="Proteomes" id="UP000194911">
    <property type="component" value="Unassembled WGS sequence"/>
</dbReference>
<evidence type="ECO:0000256" key="1">
    <source>
        <dbReference type="SAM" id="Coils"/>
    </source>
</evidence>
<dbReference type="SUPFAM" id="SSF50934">
    <property type="entry name" value="Tachylectin-2"/>
    <property type="match status" value="1"/>
</dbReference>
<keyword evidence="1" id="KW-0175">Coiled coil</keyword>
<dbReference type="Gene3D" id="2.115.10.10">
    <property type="entry name" value="Tachylectin 2"/>
    <property type="match status" value="2"/>
</dbReference>
<protein>
    <recommendedName>
        <fullName evidence="2">Tachylectin 2 domain-containing protein</fullName>
    </recommendedName>
</protein>
<evidence type="ECO:0000313" key="4">
    <source>
        <dbReference type="Proteomes" id="UP000194911"/>
    </source>
</evidence>
<organism evidence="3 4">
    <name type="scientific">Bacillus thuringiensis serovar vazensis</name>
    <dbReference type="NCBI Taxonomy" id="180867"/>
    <lineage>
        <taxon>Bacteria</taxon>
        <taxon>Bacillati</taxon>
        <taxon>Bacillota</taxon>
        <taxon>Bacilli</taxon>
        <taxon>Bacillales</taxon>
        <taxon>Bacillaceae</taxon>
        <taxon>Bacillus</taxon>
        <taxon>Bacillus cereus group</taxon>
    </lineage>
</organism>
<accession>A0A243CVV7</accession>
<dbReference type="AlphaFoldDB" id="A0A243CVV7"/>
<sequence>MSNGTDDQIKNTDKGLELEKSALDQVLVVMAFSGPQGAAIAGGIKAVLLVKDILGFLGYLGSGTSIPDALRSLQNQIDRIQAELKQIQERLATIVQDQADIENRATLEQLLNYHDEIRINALALQNTPADNVAMSVNIANEIGIVVDKFLRNDYNIWRWTDIEVRTETDPQTGMVINRVPYNARLKFKNLPTLTVYVMGLLTWLTARERVVQLGETGRLSDDAGRIARHLAAVSVRPNFDKYTSGDLGDPKSITEHIKWRIRATPTSSNKYPVNGQCHFYYIFENWMSGQRKSGDNFDIYKGNNNVLCTVDPNSLGAPAMELDAETEAGVELLLNMAEVLQHVASRGTLRKQFIGQFPTTQAHPPTTFYVISLNEELHWYRNLESSRPGGSTILEGPKKIGTGWGNFTSVFSGGGVAIYGVQPNGDLLWYGHDGYFDGSDRWRGPHRVGWGWNGFKKIFSGGEYVVYGIQPNGDLLWYRHHASQSGGDVTTWTGQIKVGNGWAHFAKVFSGGDGIIYAIREDGSLLRYKHTGYLTGTNTWENYSDGSQYRIIGRGFNDYLEVIAGKNGVIYAFTKDGRILWYRYYRNPGALGNRTRLVGPVEIKRNFPAFRKVFAHMDAPYVGPRYNPFGLTGY</sequence>
<dbReference type="RefSeq" id="WP_000064838.1">
    <property type="nucleotide sequence ID" value="NZ_NFDQ01000057.1"/>
</dbReference>
<gene>
    <name evidence="3" type="ORF">BK749_14480</name>
</gene>
<evidence type="ECO:0000313" key="3">
    <source>
        <dbReference type="EMBL" id="OTY75224.1"/>
    </source>
</evidence>
<comment type="caution">
    <text evidence="3">The sequence shown here is derived from an EMBL/GenBank/DDBJ whole genome shotgun (WGS) entry which is preliminary data.</text>
</comment>
<proteinExistence type="predicted"/>
<feature type="domain" description="Tachylectin 2" evidence="2">
    <location>
        <begin position="495"/>
        <end position="583"/>
    </location>
</feature>